<dbReference type="PANTHER" id="PTHR10037:SF62">
    <property type="entry name" value="SODIUM CHANNEL PROTEIN 60E"/>
    <property type="match status" value="1"/>
</dbReference>
<name>A0A0M0LQ69_9EUKA</name>
<dbReference type="EMBL" id="JWZX01000343">
    <property type="protein sequence ID" value="KOO53184.1"/>
    <property type="molecule type" value="Genomic_DNA"/>
</dbReference>
<dbReference type="GO" id="GO:0005248">
    <property type="term" value="F:voltage-gated sodium channel activity"/>
    <property type="evidence" value="ECO:0007669"/>
    <property type="project" value="TreeGrafter"/>
</dbReference>
<comment type="caution">
    <text evidence="7">The sequence shown here is derived from an EMBL/GenBank/DDBJ whole genome shotgun (WGS) entry which is preliminary data.</text>
</comment>
<dbReference type="FunFam" id="1.10.287.70:FF:000117">
    <property type="entry name" value="Voltage-gated Ca2+ channel, alpha subunit"/>
    <property type="match status" value="1"/>
</dbReference>
<sequence>EEPIPVEEPPKPPPKSDLLVEKPWPQEHSLCLFGPRNGIRRCCEWFVRHPNFEMFILFIIIASSVSLAIDSPLLDPESPLEAQLTLTNYVFTAIFVTEALLKIIAYGFLFTERAYLKNGWNQLDFAIVLVSVTVIAAEVLDIEALAPLKSLRVLRALRPLRLVGRIESMKVIVATLIASIPAVMNVLAVYLFIQAVFAILGMQMFAGTFAMCTEDPTIATVEECVTAGNTWENPPGNSFDNFGSAMLALFLQTSGDLWETEMFQAMAAKGPGLAPVRNDYSPAALFTISWMFVGAFIALNLFIGAIVETFNSIAAETGAGSATMTGAQLQWVQTIKTAVLAKPMKGVPPPEGSMRMYIFKLVMSVNFDIFIITIILLNTLLMACKSYQFEDDAFISISGFEMTKGDAYNYAMRFFISVYYTEFALKIFSLGPIGYFSVGWNRFDFVLVCTALIDDLAADLTAYLPVPPFLLRVLRLLRIVRILRILKGVKGLRDLVTTIILSLPPVFNVCSLLALVMFIYAVLGMHLFATLVLQDNVESHANFQTVGNGMLLLLQSVTGDGWTLLLQDSLVQEESGLCTEGVDCGSWVAIPYFVTFQLFGTLVFLNLMVAVILENFTSLSEQNPDLVSPSDIDGFMEAWAELDPEANNKLPESMLPELIAKVPPPLGTFGEDDAANSARSIAKKLKVEKPGGLVKFADVLLALSLKRYVDKSDLPEPELRKLEKMVSTEVGKPKTEEEDFTA</sequence>
<evidence type="ECO:0000256" key="3">
    <source>
        <dbReference type="ARBA" id="ARBA00022989"/>
    </source>
</evidence>
<feature type="transmembrane region" description="Helical" evidence="5">
    <location>
        <begin position="89"/>
        <end position="111"/>
    </location>
</feature>
<feature type="domain" description="Ion transport" evidence="6">
    <location>
        <begin position="49"/>
        <end position="317"/>
    </location>
</feature>
<dbReference type="SUPFAM" id="SSF81324">
    <property type="entry name" value="Voltage-gated potassium channels"/>
    <property type="match status" value="2"/>
</dbReference>
<dbReference type="InterPro" id="IPR005821">
    <property type="entry name" value="Ion_trans_dom"/>
</dbReference>
<dbReference type="InterPro" id="IPR043203">
    <property type="entry name" value="VGCC_Ca_Na"/>
</dbReference>
<feature type="transmembrane region" description="Helical" evidence="5">
    <location>
        <begin position="168"/>
        <end position="193"/>
    </location>
</feature>
<accession>A0A0M0LQ69</accession>
<proteinExistence type="predicted"/>
<dbReference type="InterPro" id="IPR027359">
    <property type="entry name" value="Volt_channel_dom_sf"/>
</dbReference>
<protein>
    <submittedName>
        <fullName evidence="7">Voltage-gated ion channel superfamily</fullName>
    </submittedName>
</protein>
<keyword evidence="8" id="KW-1185">Reference proteome</keyword>
<dbReference type="Pfam" id="PF00520">
    <property type="entry name" value="Ion_trans"/>
    <property type="match status" value="2"/>
</dbReference>
<dbReference type="Proteomes" id="UP000037460">
    <property type="component" value="Unassembled WGS sequence"/>
</dbReference>
<feature type="transmembrane region" description="Helical" evidence="5">
    <location>
        <begin position="589"/>
        <end position="613"/>
    </location>
</feature>
<keyword evidence="2 5" id="KW-0812">Transmembrane</keyword>
<organism evidence="7 8">
    <name type="scientific">Chrysochromulina tobinii</name>
    <dbReference type="NCBI Taxonomy" id="1460289"/>
    <lineage>
        <taxon>Eukaryota</taxon>
        <taxon>Haptista</taxon>
        <taxon>Haptophyta</taxon>
        <taxon>Prymnesiophyceae</taxon>
        <taxon>Prymnesiales</taxon>
        <taxon>Chrysochromulinaceae</taxon>
        <taxon>Chrysochromulina</taxon>
    </lineage>
</organism>
<feature type="transmembrane region" description="Helical" evidence="5">
    <location>
        <begin position="123"/>
        <end position="148"/>
    </location>
</feature>
<evidence type="ECO:0000256" key="5">
    <source>
        <dbReference type="SAM" id="Phobius"/>
    </source>
</evidence>
<evidence type="ECO:0000313" key="8">
    <source>
        <dbReference type="Proteomes" id="UP000037460"/>
    </source>
</evidence>
<evidence type="ECO:0000313" key="7">
    <source>
        <dbReference type="EMBL" id="KOO53184.1"/>
    </source>
</evidence>
<keyword evidence="4 5" id="KW-0472">Membrane</keyword>
<dbReference type="PANTHER" id="PTHR10037">
    <property type="entry name" value="VOLTAGE-GATED CATION CHANNEL CALCIUM AND SODIUM"/>
    <property type="match status" value="1"/>
</dbReference>
<dbReference type="Gene3D" id="1.10.238.10">
    <property type="entry name" value="EF-hand"/>
    <property type="match status" value="1"/>
</dbReference>
<comment type="subcellular location">
    <subcellularLocation>
        <location evidence="1">Membrane</location>
        <topology evidence="1">Multi-pass membrane protein</topology>
    </subcellularLocation>
</comment>
<evidence type="ECO:0000256" key="2">
    <source>
        <dbReference type="ARBA" id="ARBA00022692"/>
    </source>
</evidence>
<dbReference type="GO" id="GO:0001518">
    <property type="term" value="C:voltage-gated sodium channel complex"/>
    <property type="evidence" value="ECO:0007669"/>
    <property type="project" value="TreeGrafter"/>
</dbReference>
<feature type="transmembrane region" description="Helical" evidence="5">
    <location>
        <begin position="414"/>
        <end position="436"/>
    </location>
</feature>
<dbReference type="Gene3D" id="1.20.120.350">
    <property type="entry name" value="Voltage-gated potassium channels. Chain C"/>
    <property type="match status" value="2"/>
</dbReference>
<reference evidence="8" key="1">
    <citation type="journal article" date="2015" name="PLoS Genet.">
        <title>Genome Sequence and Transcriptome Analyses of Chrysochromulina tobin: Metabolic Tools for Enhanced Algal Fitness in the Prominent Order Prymnesiales (Haptophyceae).</title>
        <authorList>
            <person name="Hovde B.T."/>
            <person name="Deodato C.R."/>
            <person name="Hunsperger H.M."/>
            <person name="Ryken S.A."/>
            <person name="Yost W."/>
            <person name="Jha R.K."/>
            <person name="Patterson J."/>
            <person name="Monnat R.J. Jr."/>
            <person name="Barlow S.B."/>
            <person name="Starkenburg S.R."/>
            <person name="Cattolico R.A."/>
        </authorList>
    </citation>
    <scope>NUCLEOTIDE SEQUENCE</scope>
    <source>
        <strain evidence="8">CCMP291</strain>
    </source>
</reference>
<feature type="domain" description="Ion transport" evidence="6">
    <location>
        <begin position="367"/>
        <end position="622"/>
    </location>
</feature>
<dbReference type="Gene3D" id="1.10.287.70">
    <property type="match status" value="2"/>
</dbReference>
<evidence type="ECO:0000256" key="4">
    <source>
        <dbReference type="ARBA" id="ARBA00023136"/>
    </source>
</evidence>
<dbReference type="OrthoDB" id="2984333at2759"/>
<feature type="transmembrane region" description="Helical" evidence="5">
    <location>
        <begin position="357"/>
        <end position="381"/>
    </location>
</feature>
<feature type="transmembrane region" description="Helical" evidence="5">
    <location>
        <begin position="283"/>
        <end position="307"/>
    </location>
</feature>
<dbReference type="FunFam" id="1.20.120.350:FF:000095">
    <property type="entry name" value="Voltage-gated Ca2+ channel, alpha subunit"/>
    <property type="match status" value="1"/>
</dbReference>
<gene>
    <name evidence="7" type="ORF">Ctob_014604</name>
</gene>
<feature type="transmembrane region" description="Helical" evidence="5">
    <location>
        <begin position="495"/>
        <end position="523"/>
    </location>
</feature>
<evidence type="ECO:0000256" key="1">
    <source>
        <dbReference type="ARBA" id="ARBA00004141"/>
    </source>
</evidence>
<keyword evidence="3 5" id="KW-1133">Transmembrane helix</keyword>
<feature type="non-terminal residue" evidence="7">
    <location>
        <position position="1"/>
    </location>
</feature>
<dbReference type="AlphaFoldDB" id="A0A0M0LQ69"/>
<evidence type="ECO:0000259" key="6">
    <source>
        <dbReference type="Pfam" id="PF00520"/>
    </source>
</evidence>
<feature type="transmembrane region" description="Helical" evidence="5">
    <location>
        <begin position="456"/>
        <end position="474"/>
    </location>
</feature>
<feature type="transmembrane region" description="Helical" evidence="5">
    <location>
        <begin position="50"/>
        <end position="69"/>
    </location>
</feature>